<feature type="coiled-coil region" evidence="1">
    <location>
        <begin position="312"/>
        <end position="339"/>
    </location>
</feature>
<dbReference type="PANTHER" id="PTHR21533:SF17">
    <property type="entry name" value="PROTEIN CHIBBY HOMOLOG 3"/>
    <property type="match status" value="1"/>
</dbReference>
<dbReference type="PANTHER" id="PTHR21533">
    <property type="entry name" value="LEUCINE-RICH PROTEIN"/>
    <property type="match status" value="1"/>
</dbReference>
<feature type="coiled-coil region" evidence="1">
    <location>
        <begin position="147"/>
        <end position="174"/>
    </location>
</feature>
<name>A0A8C0IP76_CHEAB</name>
<dbReference type="Proteomes" id="UP000694404">
    <property type="component" value="Unplaced"/>
</dbReference>
<keyword evidence="4" id="KW-1185">Reference proteome</keyword>
<dbReference type="GeneTree" id="ENSGT00940000153137"/>
<keyword evidence="1" id="KW-0175">Coiled coil</keyword>
<evidence type="ECO:0000313" key="3">
    <source>
        <dbReference type="Ensembl" id="ENSCABP00000009234.1"/>
    </source>
</evidence>
<sequence>MTQRETERITVNLTWRLSIYSRFLDSKARMDHCNLRSVLTEPFHRPRSIYSLLRKTVYYIIIEENLFMQTSSLRCQPKFTFDLMNHQMQRVEPDMDYIPPRVKLSDETFVFVDGKWVSETYNRPPFASQQKHYNKKMQNDWTLWEENKALWEENKALRIENKALREENKTLQCLRTQNKAIQVIYDETLQQVLQENKPFPIFRGRNIGFQASQENKSLQVVREKNMALQVLREETQAVPVFQKETEATPIKEESKDDSKANPIQDESKAGSALQKKSNSVQDIWEESKTVPVQEENKAAPGIQEENVVLQAVQKLNQTLQALLKENQTLLEEKKAIQVLREENKVFWEENNKLKLQLTVVKCTVSEIMARMEILQKELNALSPVQCNEMRKPDRCW</sequence>
<evidence type="ECO:0000313" key="4">
    <source>
        <dbReference type="Proteomes" id="UP000694404"/>
    </source>
</evidence>
<feature type="compositionally biased region" description="Basic and acidic residues" evidence="2">
    <location>
        <begin position="243"/>
        <end position="259"/>
    </location>
</feature>
<protein>
    <recommendedName>
        <fullName evidence="5">Spermatid-associated protein</fullName>
    </recommendedName>
</protein>
<reference evidence="3" key="1">
    <citation type="submission" date="2025-08" db="UniProtKB">
        <authorList>
            <consortium name="Ensembl"/>
        </authorList>
    </citation>
    <scope>IDENTIFICATION</scope>
</reference>
<feature type="region of interest" description="Disordered" evidence="2">
    <location>
        <begin position="242"/>
        <end position="281"/>
    </location>
</feature>
<evidence type="ECO:0000256" key="2">
    <source>
        <dbReference type="SAM" id="MobiDB-lite"/>
    </source>
</evidence>
<dbReference type="OMA" id="QNEWSIW"/>
<evidence type="ECO:0008006" key="5">
    <source>
        <dbReference type="Google" id="ProtNLM"/>
    </source>
</evidence>
<evidence type="ECO:0000256" key="1">
    <source>
        <dbReference type="SAM" id="Coils"/>
    </source>
</evidence>
<dbReference type="InterPro" id="IPR028118">
    <property type="entry name" value="Chibby_fam"/>
</dbReference>
<dbReference type="AlphaFoldDB" id="A0A8C0IP76"/>
<dbReference type="Pfam" id="PF14645">
    <property type="entry name" value="Chibby"/>
    <property type="match status" value="1"/>
</dbReference>
<dbReference type="Ensembl" id="ENSCABT00000010124.1">
    <property type="protein sequence ID" value="ENSCABP00000009234.1"/>
    <property type="gene ID" value="ENSCABG00000006941.1"/>
</dbReference>
<accession>A0A8C0IP76</accession>
<proteinExistence type="predicted"/>
<reference evidence="3" key="2">
    <citation type="submission" date="2025-09" db="UniProtKB">
        <authorList>
            <consortium name="Ensembl"/>
        </authorList>
    </citation>
    <scope>IDENTIFICATION</scope>
</reference>
<organism evidence="3 4">
    <name type="scientific">Chelonoidis abingdonii</name>
    <name type="common">Abingdon island giant tortoise</name>
    <name type="synonym">Testudo abingdonii</name>
    <dbReference type="NCBI Taxonomy" id="106734"/>
    <lineage>
        <taxon>Eukaryota</taxon>
        <taxon>Metazoa</taxon>
        <taxon>Chordata</taxon>
        <taxon>Craniata</taxon>
        <taxon>Vertebrata</taxon>
        <taxon>Euteleostomi</taxon>
        <taxon>Archelosauria</taxon>
        <taxon>Testudinata</taxon>
        <taxon>Testudines</taxon>
        <taxon>Cryptodira</taxon>
        <taxon>Durocryptodira</taxon>
        <taxon>Testudinoidea</taxon>
        <taxon>Testudinidae</taxon>
        <taxon>Chelonoidis</taxon>
    </lineage>
</organism>